<feature type="transmembrane region" description="Helical" evidence="5">
    <location>
        <begin position="173"/>
        <end position="195"/>
    </location>
</feature>
<dbReference type="GO" id="GO:0005886">
    <property type="term" value="C:plasma membrane"/>
    <property type="evidence" value="ECO:0007669"/>
    <property type="project" value="TreeGrafter"/>
</dbReference>
<evidence type="ECO:0000313" key="7">
    <source>
        <dbReference type="EMBL" id="SKB98842.1"/>
    </source>
</evidence>
<proteinExistence type="predicted"/>
<feature type="transmembrane region" description="Helical" evidence="5">
    <location>
        <begin position="284"/>
        <end position="305"/>
    </location>
</feature>
<reference evidence="8" key="1">
    <citation type="submission" date="2017-02" db="EMBL/GenBank/DDBJ databases">
        <authorList>
            <person name="Varghese N."/>
            <person name="Submissions S."/>
        </authorList>
    </citation>
    <scope>NUCLEOTIDE SEQUENCE [LARGE SCALE GENOMIC DNA]</scope>
    <source>
        <strain evidence="8">UM2</strain>
    </source>
</reference>
<evidence type="ECO:0000256" key="3">
    <source>
        <dbReference type="ARBA" id="ARBA00022989"/>
    </source>
</evidence>
<feature type="domain" description="Major facilitator superfamily (MFS) profile" evidence="6">
    <location>
        <begin position="21"/>
        <end position="433"/>
    </location>
</feature>
<dbReference type="Pfam" id="PF07690">
    <property type="entry name" value="MFS_1"/>
    <property type="match status" value="1"/>
</dbReference>
<evidence type="ECO:0000256" key="5">
    <source>
        <dbReference type="SAM" id="Phobius"/>
    </source>
</evidence>
<evidence type="ECO:0000259" key="6">
    <source>
        <dbReference type="PROSITE" id="PS50850"/>
    </source>
</evidence>
<keyword evidence="4 5" id="KW-0472">Membrane</keyword>
<feature type="transmembrane region" description="Helical" evidence="5">
    <location>
        <begin position="57"/>
        <end position="79"/>
    </location>
</feature>
<dbReference type="InterPro" id="IPR036259">
    <property type="entry name" value="MFS_trans_sf"/>
</dbReference>
<feature type="transmembrane region" description="Helical" evidence="5">
    <location>
        <begin position="111"/>
        <end position="132"/>
    </location>
</feature>
<organism evidence="7 8">
    <name type="scientific">Rhizorhabdus histidinilytica</name>
    <dbReference type="NCBI Taxonomy" id="439228"/>
    <lineage>
        <taxon>Bacteria</taxon>
        <taxon>Pseudomonadati</taxon>
        <taxon>Pseudomonadota</taxon>
        <taxon>Alphaproteobacteria</taxon>
        <taxon>Sphingomonadales</taxon>
        <taxon>Sphingomonadaceae</taxon>
        <taxon>Rhizorhabdus</taxon>
    </lineage>
</organism>
<feature type="transmembrane region" description="Helical" evidence="5">
    <location>
        <begin position="86"/>
        <end position="105"/>
    </location>
</feature>
<comment type="subcellular location">
    <subcellularLocation>
        <location evidence="1">Membrane</location>
        <topology evidence="1">Multi-pass membrane protein</topology>
    </subcellularLocation>
</comment>
<dbReference type="InterPro" id="IPR020846">
    <property type="entry name" value="MFS_dom"/>
</dbReference>
<feature type="transmembrane region" description="Helical" evidence="5">
    <location>
        <begin position="144"/>
        <end position="167"/>
    </location>
</feature>
<feature type="transmembrane region" description="Helical" evidence="5">
    <location>
        <begin position="317"/>
        <end position="338"/>
    </location>
</feature>
<dbReference type="PROSITE" id="PS00216">
    <property type="entry name" value="SUGAR_TRANSPORT_1"/>
    <property type="match status" value="1"/>
</dbReference>
<evidence type="ECO:0000256" key="1">
    <source>
        <dbReference type="ARBA" id="ARBA00004141"/>
    </source>
</evidence>
<dbReference type="RefSeq" id="WP_139385143.1">
    <property type="nucleotide sequence ID" value="NZ_FUYM01000010.1"/>
</dbReference>
<dbReference type="Proteomes" id="UP000189818">
    <property type="component" value="Unassembled WGS sequence"/>
</dbReference>
<feature type="transmembrane region" description="Helical" evidence="5">
    <location>
        <begin position="255"/>
        <end position="272"/>
    </location>
</feature>
<dbReference type="SUPFAM" id="SSF103473">
    <property type="entry name" value="MFS general substrate transporter"/>
    <property type="match status" value="1"/>
</dbReference>
<keyword evidence="3 5" id="KW-1133">Transmembrane helix</keyword>
<sequence length="445" mass="46571">MDQDAPKAMADAPMTPFQFAVVLLCCVINMADGADVIVMAYAAPLIARQWQITPEVLGMVFAAAPVGMAIGAFGLAPLADRVGRRVIILSAFGGITICMLLTGVADTVPMLAAVRLLTGIGLGTLLASLTVIIVEYTNRRWGNFFIAVFHIGFALGASLMGIVAASLADDYGWRSFFIVGGSVNLLIFAVSLFLLPESVEFLMESHPRNALARINRIFARIGRAPLSVLPSPSEKVKRGGGLPSLLRPPLRRPSLLLWAASMGYTVVSYYHLNWTPHVLADAGVAAHLAISSGVFTGTGAIAGNLSMGVLSSRTDTVRLTAFYFLGAAISLAGFGLIAPNAFGMFAAATLISFFTLGGFSGLMIVTSRQYPALVRSTGVGAVVGFGRFGAAFGPMLGGLMIGAGLPLSASYLVFAAFASIPFMMLLTLRARPSLDGPMPDALAAK</sequence>
<dbReference type="PROSITE" id="PS50850">
    <property type="entry name" value="MFS"/>
    <property type="match status" value="1"/>
</dbReference>
<dbReference type="PANTHER" id="PTHR23508">
    <property type="entry name" value="CARBOXYLIC ACID TRANSPORTER PROTEIN HOMOLOG"/>
    <property type="match status" value="1"/>
</dbReference>
<dbReference type="InterPro" id="IPR005829">
    <property type="entry name" value="Sugar_transporter_CS"/>
</dbReference>
<dbReference type="GO" id="GO:0046943">
    <property type="term" value="F:carboxylic acid transmembrane transporter activity"/>
    <property type="evidence" value="ECO:0007669"/>
    <property type="project" value="TreeGrafter"/>
</dbReference>
<evidence type="ECO:0000256" key="2">
    <source>
        <dbReference type="ARBA" id="ARBA00022692"/>
    </source>
</evidence>
<dbReference type="EMBL" id="FUYM01000010">
    <property type="protein sequence ID" value="SKB98842.1"/>
    <property type="molecule type" value="Genomic_DNA"/>
</dbReference>
<dbReference type="STRING" id="439228.SAMN06295920_110156"/>
<protein>
    <submittedName>
        <fullName evidence="7">Sugar phosphate permease</fullName>
    </submittedName>
</protein>
<keyword evidence="8" id="KW-1185">Reference proteome</keyword>
<dbReference type="Gene3D" id="1.20.1250.20">
    <property type="entry name" value="MFS general substrate transporter like domains"/>
    <property type="match status" value="1"/>
</dbReference>
<gene>
    <name evidence="7" type="ORF">SAMN06295920_110156</name>
</gene>
<feature type="transmembrane region" description="Helical" evidence="5">
    <location>
        <begin position="344"/>
        <end position="365"/>
    </location>
</feature>
<feature type="transmembrane region" description="Helical" evidence="5">
    <location>
        <begin position="409"/>
        <end position="428"/>
    </location>
</feature>
<dbReference type="AlphaFoldDB" id="A0A1T5FRT7"/>
<evidence type="ECO:0000313" key="8">
    <source>
        <dbReference type="Proteomes" id="UP000189818"/>
    </source>
</evidence>
<evidence type="ECO:0000256" key="4">
    <source>
        <dbReference type="ARBA" id="ARBA00023136"/>
    </source>
</evidence>
<accession>A0A1T5FRT7</accession>
<feature type="transmembrane region" description="Helical" evidence="5">
    <location>
        <begin position="377"/>
        <end position="403"/>
    </location>
</feature>
<dbReference type="OrthoDB" id="9784658at2"/>
<dbReference type="PANTHER" id="PTHR23508:SF10">
    <property type="entry name" value="CARBOXYLIC ACID TRANSPORTER PROTEIN HOMOLOG"/>
    <property type="match status" value="1"/>
</dbReference>
<name>A0A1T5FRT7_9SPHN</name>
<keyword evidence="2 5" id="KW-0812">Transmembrane</keyword>
<dbReference type="InterPro" id="IPR011701">
    <property type="entry name" value="MFS"/>
</dbReference>